<keyword evidence="1" id="KW-1133">Transmembrane helix</keyword>
<sequence>MGTIINASNILEVDLIFPRNETYAPAELFPIIFAIQNPERARYLTPELTYVHGFESDPETAYMISNYSTRSTSFTLQSSAPKVDLVAGTAKETCPTEYGITINVTDKLMQVPLEVSWTWGSYTNNTCAVVASSGPTPTSDPCRVNIDKTIAASMEASLHTSLCNSLDPPSYCVDDKESAAQQVAVAGISCLLAAIGAFWFFLV</sequence>
<keyword evidence="1" id="KW-0472">Membrane</keyword>
<name>A0A9W9NH47_9EURO</name>
<dbReference type="EMBL" id="JAPQKS010000007">
    <property type="protein sequence ID" value="KAJ5219643.1"/>
    <property type="molecule type" value="Genomic_DNA"/>
</dbReference>
<comment type="caution">
    <text evidence="3">The sequence shown here is derived from an EMBL/GenBank/DDBJ whole genome shotgun (WGS) entry which is preliminary data.</text>
</comment>
<dbReference type="InterPro" id="IPR055560">
    <property type="entry name" value="DUF7136"/>
</dbReference>
<keyword evidence="1" id="KW-0812">Transmembrane</keyword>
<evidence type="ECO:0000259" key="2">
    <source>
        <dbReference type="Pfam" id="PF23584"/>
    </source>
</evidence>
<reference evidence="3" key="2">
    <citation type="journal article" date="2023" name="IMA Fungus">
        <title>Comparative genomic study of the Penicillium genus elucidates a diverse pangenome and 15 lateral gene transfer events.</title>
        <authorList>
            <person name="Petersen C."/>
            <person name="Sorensen T."/>
            <person name="Nielsen M.R."/>
            <person name="Sondergaard T.E."/>
            <person name="Sorensen J.L."/>
            <person name="Fitzpatrick D.A."/>
            <person name="Frisvad J.C."/>
            <person name="Nielsen K.L."/>
        </authorList>
    </citation>
    <scope>NUCLEOTIDE SEQUENCE</scope>
    <source>
        <strain evidence="3">IBT 19713</strain>
    </source>
</reference>
<feature type="domain" description="DUF7136" evidence="2">
    <location>
        <begin position="7"/>
        <end position="50"/>
    </location>
</feature>
<dbReference type="GeneID" id="83205446"/>
<dbReference type="AlphaFoldDB" id="A0A9W9NH47"/>
<feature type="transmembrane region" description="Helical" evidence="1">
    <location>
        <begin position="183"/>
        <end position="202"/>
    </location>
</feature>
<reference evidence="3" key="1">
    <citation type="submission" date="2022-11" db="EMBL/GenBank/DDBJ databases">
        <authorList>
            <person name="Petersen C."/>
        </authorList>
    </citation>
    <scope>NUCLEOTIDE SEQUENCE</scope>
    <source>
        <strain evidence="3">IBT 19713</strain>
    </source>
</reference>
<gene>
    <name evidence="3" type="ORF">N7468_008847</name>
</gene>
<evidence type="ECO:0000313" key="4">
    <source>
        <dbReference type="Proteomes" id="UP001150941"/>
    </source>
</evidence>
<protein>
    <recommendedName>
        <fullName evidence="2">DUF7136 domain-containing protein</fullName>
    </recommendedName>
</protein>
<dbReference type="Proteomes" id="UP001150941">
    <property type="component" value="Unassembled WGS sequence"/>
</dbReference>
<evidence type="ECO:0000313" key="3">
    <source>
        <dbReference type="EMBL" id="KAJ5219643.1"/>
    </source>
</evidence>
<proteinExistence type="predicted"/>
<dbReference type="Pfam" id="PF23584">
    <property type="entry name" value="DUF7136"/>
    <property type="match status" value="2"/>
</dbReference>
<dbReference type="RefSeq" id="XP_058326473.1">
    <property type="nucleotide sequence ID" value="XM_058478143.1"/>
</dbReference>
<dbReference type="OrthoDB" id="4490227at2759"/>
<accession>A0A9W9NH47</accession>
<organism evidence="3 4">
    <name type="scientific">Penicillium chermesinum</name>
    <dbReference type="NCBI Taxonomy" id="63820"/>
    <lineage>
        <taxon>Eukaryota</taxon>
        <taxon>Fungi</taxon>
        <taxon>Dikarya</taxon>
        <taxon>Ascomycota</taxon>
        <taxon>Pezizomycotina</taxon>
        <taxon>Eurotiomycetes</taxon>
        <taxon>Eurotiomycetidae</taxon>
        <taxon>Eurotiales</taxon>
        <taxon>Aspergillaceae</taxon>
        <taxon>Penicillium</taxon>
    </lineage>
</organism>
<keyword evidence="4" id="KW-1185">Reference proteome</keyword>
<feature type="domain" description="DUF7136" evidence="2">
    <location>
        <begin position="59"/>
        <end position="172"/>
    </location>
</feature>
<evidence type="ECO:0000256" key="1">
    <source>
        <dbReference type="SAM" id="Phobius"/>
    </source>
</evidence>